<dbReference type="Pfam" id="PF24466">
    <property type="entry name" value="DUF7578"/>
    <property type="match status" value="1"/>
</dbReference>
<evidence type="ECO:0000313" key="4">
    <source>
        <dbReference type="Proteomes" id="UP000284403"/>
    </source>
</evidence>
<dbReference type="Proteomes" id="UP000284403">
    <property type="component" value="Unassembled WGS sequence"/>
</dbReference>
<sequence>MATRIRSATQRPKWALESTLEEALMEGEDPVSEMLPNDFLREYVGDNSAVDDDDDDVPMGVFARSPGERVTDTELRESIANLPACQACALREELRRLVKKAAATPRDLRGVSSWLYGVSRTASKKLRAALEVAEAEAAGREENEGAKQKKKRVRLPIPEGFYDSVLSARWSHVLGFPEGEGEDEAEMRMEVKAPAK</sequence>
<dbReference type="OrthoDB" id="10647214at2759"/>
<dbReference type="RefSeq" id="XP_029224887.1">
    <property type="nucleotide sequence ID" value="XM_029374985.1"/>
</dbReference>
<gene>
    <name evidence="3" type="ORF">Tco025E_08129</name>
</gene>
<dbReference type="AlphaFoldDB" id="A0A3R7LUU8"/>
<feature type="domain" description="DUF7578" evidence="2">
    <location>
        <begin position="31"/>
        <end position="94"/>
    </location>
</feature>
<feature type="compositionally biased region" description="Basic and acidic residues" evidence="1">
    <location>
        <begin position="186"/>
        <end position="196"/>
    </location>
</feature>
<proteinExistence type="predicted"/>
<accession>A0A3R7LUU8</accession>
<protein>
    <recommendedName>
        <fullName evidence="2">DUF7578 domain-containing protein</fullName>
    </recommendedName>
</protein>
<evidence type="ECO:0000259" key="2">
    <source>
        <dbReference type="Pfam" id="PF24466"/>
    </source>
</evidence>
<feature type="region of interest" description="Disordered" evidence="1">
    <location>
        <begin position="177"/>
        <end position="196"/>
    </location>
</feature>
<dbReference type="EMBL" id="MKKU01000710">
    <property type="protein sequence ID" value="RNF03694.1"/>
    <property type="molecule type" value="Genomic_DNA"/>
</dbReference>
<dbReference type="GeneID" id="40321740"/>
<feature type="region of interest" description="Disordered" evidence="1">
    <location>
        <begin position="45"/>
        <end position="65"/>
    </location>
</feature>
<comment type="caution">
    <text evidence="3">The sequence shown here is derived from an EMBL/GenBank/DDBJ whole genome shotgun (WGS) entry which is preliminary data.</text>
</comment>
<name>A0A3R7LUU8_9TRYP</name>
<organism evidence="3 4">
    <name type="scientific">Trypanosoma conorhini</name>
    <dbReference type="NCBI Taxonomy" id="83891"/>
    <lineage>
        <taxon>Eukaryota</taxon>
        <taxon>Discoba</taxon>
        <taxon>Euglenozoa</taxon>
        <taxon>Kinetoplastea</taxon>
        <taxon>Metakinetoplastina</taxon>
        <taxon>Trypanosomatida</taxon>
        <taxon>Trypanosomatidae</taxon>
        <taxon>Trypanosoma</taxon>
    </lineage>
</organism>
<keyword evidence="4" id="KW-1185">Reference proteome</keyword>
<evidence type="ECO:0000313" key="3">
    <source>
        <dbReference type="EMBL" id="RNF03694.1"/>
    </source>
</evidence>
<dbReference type="InterPro" id="IPR056000">
    <property type="entry name" value="DUF7578"/>
</dbReference>
<evidence type="ECO:0000256" key="1">
    <source>
        <dbReference type="SAM" id="MobiDB-lite"/>
    </source>
</evidence>
<reference evidence="3 4" key="1">
    <citation type="journal article" date="2018" name="BMC Genomics">
        <title>Genomic comparison of Trypanosoma conorhini and Trypanosoma rangeli to Trypanosoma cruzi strains of high and low virulence.</title>
        <authorList>
            <person name="Bradwell K.R."/>
            <person name="Koparde V.N."/>
            <person name="Matveyev A.V."/>
            <person name="Serrano M.G."/>
            <person name="Alves J.M."/>
            <person name="Parikh H."/>
            <person name="Huang B."/>
            <person name="Lee V."/>
            <person name="Espinosa-Alvarez O."/>
            <person name="Ortiz P.A."/>
            <person name="Costa-Martins A.G."/>
            <person name="Teixeira M.M."/>
            <person name="Buck G.A."/>
        </authorList>
    </citation>
    <scope>NUCLEOTIDE SEQUENCE [LARGE SCALE GENOMIC DNA]</scope>
    <source>
        <strain evidence="3 4">025E</strain>
    </source>
</reference>